<reference evidence="3" key="1">
    <citation type="submission" date="2022-11" db="UniProtKB">
        <authorList>
            <consortium name="WormBaseParasite"/>
        </authorList>
    </citation>
    <scope>IDENTIFICATION</scope>
</reference>
<proteinExistence type="predicted"/>
<dbReference type="AlphaFoldDB" id="A0A914YCS8"/>
<evidence type="ECO:0000313" key="3">
    <source>
        <dbReference type="WBParaSite" id="PSU_v2.g17236.t1"/>
    </source>
</evidence>
<keyword evidence="1" id="KW-1133">Transmembrane helix</keyword>
<keyword evidence="2" id="KW-1185">Reference proteome</keyword>
<sequence length="396" mass="45209">MHESVALQAVVADNGKPSDFAWEMALTDLVEWLHEQGDGLSLNVSSTKRVHLFFQIHNLSADLAGICHLFHFATWASSSEACMICKVQPIREHNAQRWGIIDTFIRRNNLNITLDMLRRTGGFKEGATFWMKLVNVLNYRFDNLHKICEGVCATLLKELYGPTKKMGNTLRIRELKHLETLIGNICWPHNTKIIFNRLNHGTATEKLGSFLISVPLALSSSDIKYEYIIWLLGMFLYLVFFVHLYEKTDLTEKVSTFIFESLNRYIKLHFDPNHQNGFTSAILDKFLLEKAVRYELVRRSEHCNEVKQYLDKINWRSATKSGVEVGSIILKGAEVAADEIKNDISELLDNHIKLGASDGNPVITTINIDNIIGHSLALNYESNIFYFNLALKSECK</sequence>
<organism evidence="2 3">
    <name type="scientific">Panagrolaimus superbus</name>
    <dbReference type="NCBI Taxonomy" id="310955"/>
    <lineage>
        <taxon>Eukaryota</taxon>
        <taxon>Metazoa</taxon>
        <taxon>Ecdysozoa</taxon>
        <taxon>Nematoda</taxon>
        <taxon>Chromadorea</taxon>
        <taxon>Rhabditida</taxon>
        <taxon>Tylenchina</taxon>
        <taxon>Panagrolaimomorpha</taxon>
        <taxon>Panagrolaimoidea</taxon>
        <taxon>Panagrolaimidae</taxon>
        <taxon>Panagrolaimus</taxon>
    </lineage>
</organism>
<keyword evidence="1" id="KW-0472">Membrane</keyword>
<evidence type="ECO:0000313" key="2">
    <source>
        <dbReference type="Proteomes" id="UP000887577"/>
    </source>
</evidence>
<feature type="transmembrane region" description="Helical" evidence="1">
    <location>
        <begin position="227"/>
        <end position="245"/>
    </location>
</feature>
<keyword evidence="1" id="KW-0812">Transmembrane</keyword>
<evidence type="ECO:0000256" key="1">
    <source>
        <dbReference type="SAM" id="Phobius"/>
    </source>
</evidence>
<protein>
    <submittedName>
        <fullName evidence="3">Uncharacterized protein</fullName>
    </submittedName>
</protein>
<accession>A0A914YCS8</accession>
<dbReference type="Proteomes" id="UP000887577">
    <property type="component" value="Unplaced"/>
</dbReference>
<dbReference type="WBParaSite" id="PSU_v2.g17236.t1">
    <property type="protein sequence ID" value="PSU_v2.g17236.t1"/>
    <property type="gene ID" value="PSU_v2.g17236"/>
</dbReference>
<name>A0A914YCS8_9BILA</name>